<feature type="compositionally biased region" description="Pro residues" evidence="1">
    <location>
        <begin position="51"/>
        <end position="65"/>
    </location>
</feature>
<name>A0ABW2TNK4_9PSEU</name>
<protein>
    <submittedName>
        <fullName evidence="2">Uncharacterized protein</fullName>
    </submittedName>
</protein>
<accession>A0ABW2TNK4</accession>
<reference evidence="3" key="1">
    <citation type="journal article" date="2019" name="Int. J. Syst. Evol. Microbiol.">
        <title>The Global Catalogue of Microorganisms (GCM) 10K type strain sequencing project: providing services to taxonomists for standard genome sequencing and annotation.</title>
        <authorList>
            <consortium name="The Broad Institute Genomics Platform"/>
            <consortium name="The Broad Institute Genome Sequencing Center for Infectious Disease"/>
            <person name="Wu L."/>
            <person name="Ma J."/>
        </authorList>
    </citation>
    <scope>NUCLEOTIDE SEQUENCE [LARGE SCALE GENOMIC DNA]</scope>
    <source>
        <strain evidence="3">JCM 17695</strain>
    </source>
</reference>
<evidence type="ECO:0000313" key="3">
    <source>
        <dbReference type="Proteomes" id="UP001596512"/>
    </source>
</evidence>
<dbReference type="EMBL" id="JBHTEY010000004">
    <property type="protein sequence ID" value="MFC7614391.1"/>
    <property type="molecule type" value="Genomic_DNA"/>
</dbReference>
<feature type="compositionally biased region" description="Low complexity" evidence="1">
    <location>
        <begin position="85"/>
        <end position="97"/>
    </location>
</feature>
<evidence type="ECO:0000313" key="2">
    <source>
        <dbReference type="EMBL" id="MFC7614391.1"/>
    </source>
</evidence>
<dbReference type="Proteomes" id="UP001596512">
    <property type="component" value="Unassembled WGS sequence"/>
</dbReference>
<gene>
    <name evidence="2" type="ORF">ACFQV2_13550</name>
</gene>
<feature type="region of interest" description="Disordered" evidence="1">
    <location>
        <begin position="13"/>
        <end position="97"/>
    </location>
</feature>
<organism evidence="2 3">
    <name type="scientific">Actinokineospora soli</name>
    <dbReference type="NCBI Taxonomy" id="1048753"/>
    <lineage>
        <taxon>Bacteria</taxon>
        <taxon>Bacillati</taxon>
        <taxon>Actinomycetota</taxon>
        <taxon>Actinomycetes</taxon>
        <taxon>Pseudonocardiales</taxon>
        <taxon>Pseudonocardiaceae</taxon>
        <taxon>Actinokineospora</taxon>
    </lineage>
</organism>
<proteinExistence type="predicted"/>
<sequence length="97" mass="10111">MADLAHAARAALVGTAAAPERGQWWTRTAGPAAPQPFDWRGQAQRAVRPAPQAPPPPPRPVPVPSNPGEAGGSARPPPCTRSPRRSPSGGRRSAPWC</sequence>
<comment type="caution">
    <text evidence="2">The sequence shown here is derived from an EMBL/GenBank/DDBJ whole genome shotgun (WGS) entry which is preliminary data.</text>
</comment>
<keyword evidence="3" id="KW-1185">Reference proteome</keyword>
<evidence type="ECO:0000256" key="1">
    <source>
        <dbReference type="SAM" id="MobiDB-lite"/>
    </source>
</evidence>